<dbReference type="InterPro" id="IPR036187">
    <property type="entry name" value="DNA_mismatch_repair_MutS_sf"/>
</dbReference>
<dbReference type="InterPro" id="IPR007695">
    <property type="entry name" value="DNA_mismatch_repair_MutS-lik_N"/>
</dbReference>
<accession>A0A7I8XIV7</accession>
<feature type="compositionally biased region" description="Polar residues" evidence="9">
    <location>
        <begin position="816"/>
        <end position="836"/>
    </location>
</feature>
<dbReference type="SUPFAM" id="SSF52540">
    <property type="entry name" value="P-loop containing nucleoside triphosphate hydrolases"/>
    <property type="match status" value="1"/>
</dbReference>
<keyword evidence="12" id="KW-1185">Reference proteome</keyword>
<sequence length="1854" mass="208662">MTEFVDLQQRVTSFRLNIRTKETGNSHPIGDLRSIFSASDSICKRRQLRPDSEWKEKSFKSDEGKKPGFLIDSGDNIGSNDGYVEEVVQNSWERADVEAERAFINQYILDQTNLTDNVNRYTVKGVAGVSVKSKVSNKVFEKQMELYAKNISNSLESDCLASNHGAVVEAVESMNDKEVTQLWGSVLPLLSLDSADIGDAELYRSSEKWINFVLQRSTFYLQQMYKEFMETIVESNMELAQRGGVPGVLPLIEAYLNVTLPDFEFQDGVYGKHPVWPVLYNLLRCGESQLAAKVVKTLSSIPNCAVLVGCILNCCDSGLDADKRLKLNAEWKHEGAHCSDPFKRAVYAIFLGIECPEVTDSIENWLWVKLMQCKLDATNGKTQFRKTQTTVCVDCGEDYFVKNGGSYSLYFTALWLTGQIERSIELLYRSGMAHHAVHISILAQQKGLLILGRRVSEFILTQDEKDPIFCRLNFAKLLLLYVKNFELENVEYALNYCFFLKDLYFDKETAGGGNIFEGCVSRLCFISHQTDVILGRLTESGDVQPGLIERFKAAVNTSDIINRVARDSDISGETLTACRLFLMIKRASDAFKLCSKHLVSLISQGTSENRKKEGSEETLKLAYWLLGLKNVDLDVTLKRELERLIQLNIFSAASLTDPFKALRTLQEMKLIPFSNDEMSIRVSDYTLVSDRVKEVMHHVIITLFKVLVQLSRNGSEYSRSDLKQISKVVLLFVAEVTPKVPTTDEKKENLGSSSLKRARVPSDDDDVRDVTPKTPKSVKKRRVITSDDEDEDFNIDDHEEMSSRPQTPTKKAPLKSSASSRGFTTPKSVRVTTAKTAKSPARVKEIRGNLNDKENDVDFVHLSFPFLKPENIRDANKRRPDHPDYDPKTLFVPEDFIKEQSPGHRQWWRLKAANFDTVLFFKVGKFYELYHMDAVIAVEKLGISYMRGKFAHSGFPEIGYAKFAEGLIAKGYNVARVEQTETPDQLAERAKKEKLKDKVVMRELCRITSVATRGVSVLDTESLETSSADSTFLMALKEEKIREENGLKSRFGICLIDCQIGEFILSEFTDDESFSSLRTFLAHNQPSEYLFEKGHIGSTTAAILSAVLRKTNGHGLSSKKEFFTSDETLKQLFSEKYLGRDVNEWPEVLKKVVNDVEEVIPTPHPDYGLAVSALGAVLWYLKRCLIDVDMVTMKKFSFYSPSTLNFKKDKTNGIEKWKNVKMVLDSYSLNALHLLPPSDPLSKKRAHEKKEAAGRDFSLFHTINRCVTPFGKRELRRWICIPSCDPCVIQSRQEAIKFLASPQGMELEIKGGELLKKVADLEKLFQSIHSLGLKYRSTEHPDGRAHMFEAKRYGARKVKNLILALDGMELILKLLTYYANQVDGDVGIAPLIAECLDERPETLAVDLQHFNALIGNREKALEEGKIIPKPGVDSDYDNSLKAIDDAKSALEEFLKNEKKKLKCSQLRFQGASKTPYLLEVPDELSRSLDHNYELKSKRQGWRRFSTPELDGLISDLDAALKITQEFNNDYTRRVFESFDLRKDRWVSIIRKIATFDCLLSLAKYASQSPIQMCFPEFIYDAEKPVIEIHGGYHPTLATGLFQLGQNVSEFIPNDVALGGDNPALLLLTGANMGGKSTLMRQIAVLSVLAQLGSMVPARKMRISPVDRIFCRIGASDCLTAGQSTFYMELNETNIILRSASPHSLAIVDELGRGTSTHDGTAIAGAVLRYMADHVGCRSIFSTHYHSLCQIAAENPRIAEGHMACLVEKDANCDDPCMDNITFLYQLTEGSSSKSYGFFTAKMAGLKPDLIKKADHASKAILNEALTVEKLKSLKLDVQNGISDEMLMEKIGVVY</sequence>
<dbReference type="OrthoDB" id="10252754at2759"/>
<evidence type="ECO:0000256" key="9">
    <source>
        <dbReference type="SAM" id="MobiDB-lite"/>
    </source>
</evidence>
<evidence type="ECO:0000256" key="8">
    <source>
        <dbReference type="ARBA" id="ARBA00023242"/>
    </source>
</evidence>
<keyword evidence="7" id="KW-0238">DNA-binding</keyword>
<dbReference type="Gene3D" id="3.30.420.110">
    <property type="entry name" value="MutS, connector domain"/>
    <property type="match status" value="1"/>
</dbReference>
<dbReference type="Pfam" id="PF01624">
    <property type="entry name" value="MutS_I"/>
    <property type="match status" value="1"/>
</dbReference>
<dbReference type="Pfam" id="PF05192">
    <property type="entry name" value="MutS_III"/>
    <property type="match status" value="1"/>
</dbReference>
<dbReference type="GO" id="GO:0005524">
    <property type="term" value="F:ATP binding"/>
    <property type="evidence" value="ECO:0007669"/>
    <property type="project" value="UniProtKB-KW"/>
</dbReference>
<evidence type="ECO:0000256" key="3">
    <source>
        <dbReference type="ARBA" id="ARBA00010186"/>
    </source>
</evidence>
<reference evidence="11" key="1">
    <citation type="submission" date="2020-09" db="EMBL/GenBank/DDBJ databases">
        <authorList>
            <person name="Kikuchi T."/>
        </authorList>
    </citation>
    <scope>NUCLEOTIDE SEQUENCE</scope>
    <source>
        <strain evidence="11">Ka4C1</strain>
    </source>
</reference>
<dbReference type="SMR" id="A0A7I8XIV7"/>
<dbReference type="InterPro" id="IPR007860">
    <property type="entry name" value="DNA_mmatch_repair_MutS_con_dom"/>
</dbReference>
<dbReference type="GO" id="GO:0140664">
    <property type="term" value="F:ATP-dependent DNA damage sensor activity"/>
    <property type="evidence" value="ECO:0007669"/>
    <property type="project" value="InterPro"/>
</dbReference>
<feature type="region of interest" description="Disordered" evidence="9">
    <location>
        <begin position="743"/>
        <end position="840"/>
    </location>
</feature>
<dbReference type="PROSITE" id="PS00486">
    <property type="entry name" value="DNA_MISMATCH_REPAIR_2"/>
    <property type="match status" value="1"/>
</dbReference>
<comment type="similarity">
    <text evidence="3">Belongs to the nucleoporin interacting component (NIC) family.</text>
</comment>
<dbReference type="SMART" id="SM00534">
    <property type="entry name" value="MUTSac"/>
    <property type="match status" value="1"/>
</dbReference>
<dbReference type="Pfam" id="PF04097">
    <property type="entry name" value="Nic96"/>
    <property type="match status" value="1"/>
</dbReference>
<dbReference type="FunFam" id="3.40.1170.10:FF:000002">
    <property type="entry name" value="DNA mismatch repair protein"/>
    <property type="match status" value="1"/>
</dbReference>
<evidence type="ECO:0000256" key="4">
    <source>
        <dbReference type="ARBA" id="ARBA00022741"/>
    </source>
</evidence>
<dbReference type="Pfam" id="PF00488">
    <property type="entry name" value="MutS_V"/>
    <property type="match status" value="1"/>
</dbReference>
<keyword evidence="5" id="KW-0227">DNA damage</keyword>
<evidence type="ECO:0000256" key="6">
    <source>
        <dbReference type="ARBA" id="ARBA00022840"/>
    </source>
</evidence>
<protein>
    <submittedName>
        <fullName evidence="11">(pine wood nematode) hypothetical protein</fullName>
    </submittedName>
</protein>
<evidence type="ECO:0000256" key="2">
    <source>
        <dbReference type="ARBA" id="ARBA00006271"/>
    </source>
</evidence>
<dbReference type="Proteomes" id="UP000582659">
    <property type="component" value="Unassembled WGS sequence"/>
</dbReference>
<dbReference type="GO" id="GO:0005643">
    <property type="term" value="C:nuclear pore"/>
    <property type="evidence" value="ECO:0007669"/>
    <property type="project" value="InterPro"/>
</dbReference>
<dbReference type="GO" id="GO:0032301">
    <property type="term" value="C:MutSalpha complex"/>
    <property type="evidence" value="ECO:0007669"/>
    <property type="project" value="TreeGrafter"/>
</dbReference>
<dbReference type="Proteomes" id="UP000659654">
    <property type="component" value="Unassembled WGS sequence"/>
</dbReference>
<dbReference type="EMBL" id="CAJFCV020000001">
    <property type="protein sequence ID" value="CAG9085201.1"/>
    <property type="molecule type" value="Genomic_DNA"/>
</dbReference>
<dbReference type="InterPro" id="IPR007696">
    <property type="entry name" value="DNA_mismatch_repair_MutS_core"/>
</dbReference>
<comment type="subcellular location">
    <subcellularLocation>
        <location evidence="1">Nucleus envelope</location>
    </subcellularLocation>
</comment>
<gene>
    <name evidence="11" type="ORF">BXYJ_LOCUS1631</name>
</gene>
<proteinExistence type="inferred from homology"/>
<feature type="compositionally biased region" description="Acidic residues" evidence="9">
    <location>
        <begin position="786"/>
        <end position="799"/>
    </location>
</feature>
<dbReference type="InterPro" id="IPR007231">
    <property type="entry name" value="Nucleoporin_int_Nup93/Nic96"/>
</dbReference>
<keyword evidence="6" id="KW-0067">ATP-binding</keyword>
<comment type="caution">
    <text evidence="11">The sequence shown here is derived from an EMBL/GenBank/DDBJ whole genome shotgun (WGS) entry which is preliminary data.</text>
</comment>
<dbReference type="PANTHER" id="PTHR11361:SF148">
    <property type="entry name" value="DNA MISMATCH REPAIR PROTEIN MSH6"/>
    <property type="match status" value="1"/>
</dbReference>
<keyword evidence="8" id="KW-0539">Nucleus</keyword>
<dbReference type="SMART" id="SM00533">
    <property type="entry name" value="MUTSd"/>
    <property type="match status" value="1"/>
</dbReference>
<dbReference type="InterPro" id="IPR007861">
    <property type="entry name" value="DNA_mismatch_repair_MutS_clamp"/>
</dbReference>
<evidence type="ECO:0000256" key="5">
    <source>
        <dbReference type="ARBA" id="ARBA00022763"/>
    </source>
</evidence>
<evidence type="ECO:0000256" key="1">
    <source>
        <dbReference type="ARBA" id="ARBA00004259"/>
    </source>
</evidence>
<dbReference type="InterPro" id="IPR045076">
    <property type="entry name" value="MutS"/>
</dbReference>
<evidence type="ECO:0000256" key="7">
    <source>
        <dbReference type="ARBA" id="ARBA00023125"/>
    </source>
</evidence>
<dbReference type="EMBL" id="CAJFDI010000001">
    <property type="protein sequence ID" value="CAD5209830.1"/>
    <property type="molecule type" value="Genomic_DNA"/>
</dbReference>
<dbReference type="InterPro" id="IPR016151">
    <property type="entry name" value="DNA_mismatch_repair_MutS_N"/>
</dbReference>
<organism evidence="11 12">
    <name type="scientific">Bursaphelenchus xylophilus</name>
    <name type="common">Pinewood nematode worm</name>
    <name type="synonym">Aphelenchoides xylophilus</name>
    <dbReference type="NCBI Taxonomy" id="6326"/>
    <lineage>
        <taxon>Eukaryota</taxon>
        <taxon>Metazoa</taxon>
        <taxon>Ecdysozoa</taxon>
        <taxon>Nematoda</taxon>
        <taxon>Chromadorea</taxon>
        <taxon>Rhabditida</taxon>
        <taxon>Tylenchina</taxon>
        <taxon>Tylenchomorpha</taxon>
        <taxon>Aphelenchoidea</taxon>
        <taxon>Aphelenchoididae</taxon>
        <taxon>Bursaphelenchus</taxon>
    </lineage>
</organism>
<dbReference type="SUPFAM" id="SSF48334">
    <property type="entry name" value="DNA repair protein MutS, domain III"/>
    <property type="match status" value="1"/>
</dbReference>
<evidence type="ECO:0000259" key="10">
    <source>
        <dbReference type="PROSITE" id="PS00486"/>
    </source>
</evidence>
<dbReference type="Pfam" id="PF05190">
    <property type="entry name" value="MutS_IV"/>
    <property type="match status" value="1"/>
</dbReference>
<dbReference type="Gene3D" id="1.10.1420.10">
    <property type="match status" value="2"/>
</dbReference>
<keyword evidence="4" id="KW-0547">Nucleotide-binding</keyword>
<dbReference type="SUPFAM" id="SSF55271">
    <property type="entry name" value="DNA repair protein MutS, domain I"/>
    <property type="match status" value="1"/>
</dbReference>
<dbReference type="Gene3D" id="3.40.1170.10">
    <property type="entry name" value="DNA repair protein MutS, domain I"/>
    <property type="match status" value="1"/>
</dbReference>
<name>A0A7I8XIV7_BURXY</name>
<evidence type="ECO:0000313" key="11">
    <source>
        <dbReference type="EMBL" id="CAD5209830.1"/>
    </source>
</evidence>
<feature type="domain" description="DNA mismatch repair proteins mutS family" evidence="10">
    <location>
        <begin position="1703"/>
        <end position="1719"/>
    </location>
</feature>
<dbReference type="PANTHER" id="PTHR11361">
    <property type="entry name" value="DNA MISMATCH REPAIR PROTEIN MUTS FAMILY MEMBER"/>
    <property type="match status" value="1"/>
</dbReference>
<dbReference type="GO" id="GO:0030983">
    <property type="term" value="F:mismatched DNA binding"/>
    <property type="evidence" value="ECO:0007669"/>
    <property type="project" value="InterPro"/>
</dbReference>
<dbReference type="FunFam" id="1.10.1420.10:FF:000005">
    <property type="entry name" value="DNA mismatch repair protein"/>
    <property type="match status" value="1"/>
</dbReference>
<comment type="similarity">
    <text evidence="2">Belongs to the DNA mismatch repair MutS family.</text>
</comment>
<dbReference type="InterPro" id="IPR036678">
    <property type="entry name" value="MutS_con_dom_sf"/>
</dbReference>
<dbReference type="Gene3D" id="3.40.50.300">
    <property type="entry name" value="P-loop containing nucleotide triphosphate hydrolases"/>
    <property type="match status" value="1"/>
</dbReference>
<dbReference type="Pfam" id="PF05188">
    <property type="entry name" value="MutS_II"/>
    <property type="match status" value="1"/>
</dbReference>
<dbReference type="SUPFAM" id="SSF53150">
    <property type="entry name" value="DNA repair protein MutS, domain II"/>
    <property type="match status" value="1"/>
</dbReference>
<dbReference type="GO" id="GO:0006298">
    <property type="term" value="P:mismatch repair"/>
    <property type="evidence" value="ECO:0007669"/>
    <property type="project" value="InterPro"/>
</dbReference>
<evidence type="ECO:0000313" key="12">
    <source>
        <dbReference type="Proteomes" id="UP000659654"/>
    </source>
</evidence>
<dbReference type="GO" id="GO:0017056">
    <property type="term" value="F:structural constituent of nuclear pore"/>
    <property type="evidence" value="ECO:0007669"/>
    <property type="project" value="InterPro"/>
</dbReference>
<dbReference type="InterPro" id="IPR027417">
    <property type="entry name" value="P-loop_NTPase"/>
</dbReference>
<dbReference type="InterPro" id="IPR000432">
    <property type="entry name" value="DNA_mismatch_repair_MutS_C"/>
</dbReference>